<gene>
    <name evidence="1" type="ORF">A374_00015</name>
</gene>
<proteinExistence type="predicted"/>
<dbReference type="AlphaFoldDB" id="I8UKT3"/>
<organism evidence="1 2">
    <name type="scientific">Fictibacillus macauensis ZFHKF-1</name>
    <dbReference type="NCBI Taxonomy" id="1196324"/>
    <lineage>
        <taxon>Bacteria</taxon>
        <taxon>Bacillati</taxon>
        <taxon>Bacillota</taxon>
        <taxon>Bacilli</taxon>
        <taxon>Bacillales</taxon>
        <taxon>Fictibacillaceae</taxon>
        <taxon>Fictibacillus</taxon>
    </lineage>
</organism>
<evidence type="ECO:0000313" key="2">
    <source>
        <dbReference type="Proteomes" id="UP000004080"/>
    </source>
</evidence>
<sequence>MQSTVRAQEALIRAQEAPIRAQETPIRAQSMFVRAQEALIRAQEAPIRAQEVLVRAQSNAKYPQQPQITHETMQNELIKLRMWVKQGGSLEKAADCTQNKTKRMKELANA</sequence>
<dbReference type="Proteomes" id="UP000004080">
    <property type="component" value="Unassembled WGS sequence"/>
</dbReference>
<comment type="caution">
    <text evidence="1">The sequence shown here is derived from an EMBL/GenBank/DDBJ whole genome shotgun (WGS) entry which is preliminary data.</text>
</comment>
<accession>I8UKT3</accession>
<dbReference type="PATRIC" id="fig|1196324.3.peg.2"/>
<dbReference type="RefSeq" id="WP_007200114.1">
    <property type="nucleotide sequence ID" value="NZ_AKKV01000002.1"/>
</dbReference>
<name>I8UKT3_9BACL</name>
<evidence type="ECO:0000313" key="1">
    <source>
        <dbReference type="EMBL" id="EIT87465.1"/>
    </source>
</evidence>
<dbReference type="EMBL" id="AKKV01000002">
    <property type="protein sequence ID" value="EIT87465.1"/>
    <property type="molecule type" value="Genomic_DNA"/>
</dbReference>
<protein>
    <submittedName>
        <fullName evidence="1">Uncharacterized protein</fullName>
    </submittedName>
</protein>
<reference evidence="1 2" key="1">
    <citation type="journal article" date="2012" name="J. Bacteriol.">
        <title>Genome of Bacillus macauensis ZFHKF-1, a Long-Chain-Forming Bacterium.</title>
        <authorList>
            <person name="Cai L."/>
            <person name="Zhang T."/>
        </authorList>
    </citation>
    <scope>NUCLEOTIDE SEQUENCE [LARGE SCALE GENOMIC DNA]</scope>
    <source>
        <strain evidence="1 2">ZFHKF-1</strain>
    </source>
</reference>
<keyword evidence="2" id="KW-1185">Reference proteome</keyword>